<organism evidence="1 2">
    <name type="scientific">Methanobacterium spitsbergense</name>
    <dbReference type="NCBI Taxonomy" id="2874285"/>
    <lineage>
        <taxon>Archaea</taxon>
        <taxon>Methanobacteriati</taxon>
        <taxon>Methanobacteriota</taxon>
        <taxon>Methanomada group</taxon>
        <taxon>Methanobacteria</taxon>
        <taxon>Methanobacteriales</taxon>
        <taxon>Methanobacteriaceae</taxon>
        <taxon>Methanobacterium</taxon>
    </lineage>
</organism>
<dbReference type="Proteomes" id="UP000825933">
    <property type="component" value="Unassembled WGS sequence"/>
</dbReference>
<evidence type="ECO:0000313" key="2">
    <source>
        <dbReference type="Proteomes" id="UP000825933"/>
    </source>
</evidence>
<sequence length="54" mass="6276">MLTKVIKNCLKNKDFETAKNYINTFGPKIKGFDINVEIKKIEELQSKENGEEDE</sequence>
<name>A0A8T5UZZ8_9EURY</name>
<protein>
    <submittedName>
        <fullName evidence="1">Uncharacterized protein</fullName>
    </submittedName>
</protein>
<proteinExistence type="predicted"/>
<keyword evidence="2" id="KW-1185">Reference proteome</keyword>
<evidence type="ECO:0000313" key="1">
    <source>
        <dbReference type="EMBL" id="MBZ2166299.1"/>
    </source>
</evidence>
<dbReference type="EMBL" id="JAIOUQ010000009">
    <property type="protein sequence ID" value="MBZ2166299.1"/>
    <property type="molecule type" value="Genomic_DNA"/>
</dbReference>
<dbReference type="RefSeq" id="WP_223791839.1">
    <property type="nucleotide sequence ID" value="NZ_JAIOUQ010000009.1"/>
</dbReference>
<accession>A0A8T5UZZ8</accession>
<gene>
    <name evidence="1" type="ORF">K8N75_09645</name>
</gene>
<comment type="caution">
    <text evidence="1">The sequence shown here is derived from an EMBL/GenBank/DDBJ whole genome shotgun (WGS) entry which is preliminary data.</text>
</comment>
<reference evidence="2" key="1">
    <citation type="journal article" date="2022" name="Microbiol. Resour. Announc.">
        <title>Draft Genome Sequence of a Methanogenic Archaeon from West Spitsbergen Permafrost.</title>
        <authorList>
            <person name="Trubitsyn V."/>
            <person name="Rivkina E."/>
            <person name="Shcherbakova V."/>
        </authorList>
    </citation>
    <scope>NUCLEOTIDE SEQUENCE [LARGE SCALE GENOMIC DNA]</scope>
    <source>
        <strain evidence="2">VT</strain>
    </source>
</reference>
<dbReference type="AlphaFoldDB" id="A0A8T5UZZ8"/>